<evidence type="ECO:0000256" key="1">
    <source>
        <dbReference type="SAM" id="SignalP"/>
    </source>
</evidence>
<name>A0AAW7Z761_9ALTE</name>
<sequence>MALNKPLMINAVIGLVAIPLAFASGCATTAPNQEIDLVEAYASNLNLAQKQQIESKISSWFGGLKITLADDVFSESSLVSIERKAHMDERRLPIEGRHNNPAFTFTLLTDGKHCILRNNQTGETETLSGISCK</sequence>
<dbReference type="PROSITE" id="PS51257">
    <property type="entry name" value="PROKAR_LIPOPROTEIN"/>
    <property type="match status" value="1"/>
</dbReference>
<comment type="caution">
    <text evidence="2">The sequence shown here is derived from an EMBL/GenBank/DDBJ whole genome shotgun (WGS) entry which is preliminary data.</text>
</comment>
<protein>
    <submittedName>
        <fullName evidence="2">Uncharacterized protein</fullName>
    </submittedName>
</protein>
<keyword evidence="1" id="KW-0732">Signal</keyword>
<feature type="chain" id="PRO_5043611407" evidence="1">
    <location>
        <begin position="24"/>
        <end position="133"/>
    </location>
</feature>
<dbReference type="RefSeq" id="WP_061997819.1">
    <property type="nucleotide sequence ID" value="NZ_JAUOQI010000016.1"/>
</dbReference>
<reference evidence="2" key="1">
    <citation type="submission" date="2023-07" db="EMBL/GenBank/DDBJ databases">
        <title>Genome content predicts the carbon catabolic preferences of heterotrophic bacteria.</title>
        <authorList>
            <person name="Gralka M."/>
        </authorList>
    </citation>
    <scope>NUCLEOTIDE SEQUENCE</scope>
    <source>
        <strain evidence="2">F2M12</strain>
    </source>
</reference>
<dbReference type="InterPro" id="IPR022357">
    <property type="entry name" value="MIP_CS"/>
</dbReference>
<evidence type="ECO:0000313" key="2">
    <source>
        <dbReference type="EMBL" id="MDO6579178.1"/>
    </source>
</evidence>
<evidence type="ECO:0000313" key="3">
    <source>
        <dbReference type="Proteomes" id="UP001170717"/>
    </source>
</evidence>
<accession>A0AAW7Z761</accession>
<dbReference type="PROSITE" id="PS00221">
    <property type="entry name" value="MIP"/>
    <property type="match status" value="1"/>
</dbReference>
<dbReference type="AlphaFoldDB" id="A0AAW7Z761"/>
<gene>
    <name evidence="2" type="ORF">Q4527_17375</name>
</gene>
<dbReference type="EMBL" id="JAUOQI010000016">
    <property type="protein sequence ID" value="MDO6579178.1"/>
    <property type="molecule type" value="Genomic_DNA"/>
</dbReference>
<proteinExistence type="predicted"/>
<organism evidence="2 3">
    <name type="scientific">Alteromonas stellipolaris</name>
    <dbReference type="NCBI Taxonomy" id="233316"/>
    <lineage>
        <taxon>Bacteria</taxon>
        <taxon>Pseudomonadati</taxon>
        <taxon>Pseudomonadota</taxon>
        <taxon>Gammaproteobacteria</taxon>
        <taxon>Alteromonadales</taxon>
        <taxon>Alteromonadaceae</taxon>
        <taxon>Alteromonas/Salinimonas group</taxon>
        <taxon>Alteromonas</taxon>
    </lineage>
</organism>
<feature type="signal peptide" evidence="1">
    <location>
        <begin position="1"/>
        <end position="23"/>
    </location>
</feature>
<dbReference type="Proteomes" id="UP001170717">
    <property type="component" value="Unassembled WGS sequence"/>
</dbReference>